<dbReference type="eggNOG" id="COG1940">
    <property type="taxonomic scope" value="Bacteria"/>
</dbReference>
<dbReference type="OrthoDB" id="9796533at2"/>
<comment type="function">
    <text evidence="1">Transcriptional repressor of xylose-utilizing enzymes.</text>
</comment>
<reference evidence="4 5" key="1">
    <citation type="submission" date="2013-03" db="EMBL/GenBank/DDBJ databases">
        <title>The Genome Sequence of Enterococcus columbae ATCC_51263 (PacBio/Illumina hybrid assembly).</title>
        <authorList>
            <consortium name="The Broad Institute Genomics Platform"/>
            <consortium name="The Broad Institute Genome Sequencing Center for Infectious Disease"/>
            <person name="Earl A."/>
            <person name="Russ C."/>
            <person name="Gilmore M."/>
            <person name="Surin D."/>
            <person name="Walker B."/>
            <person name="Young S."/>
            <person name="Zeng Q."/>
            <person name="Gargeya S."/>
            <person name="Fitzgerald M."/>
            <person name="Haas B."/>
            <person name="Abouelleil A."/>
            <person name="Allen A.W."/>
            <person name="Alvarado L."/>
            <person name="Arachchi H.M."/>
            <person name="Berlin A.M."/>
            <person name="Chapman S.B."/>
            <person name="Gainer-Dewar J."/>
            <person name="Goldberg J."/>
            <person name="Griggs A."/>
            <person name="Gujja S."/>
            <person name="Hansen M."/>
            <person name="Howarth C."/>
            <person name="Imamovic A."/>
            <person name="Ireland A."/>
            <person name="Larimer J."/>
            <person name="McCowan C."/>
            <person name="Murphy C."/>
            <person name="Pearson M."/>
            <person name="Poon T.W."/>
            <person name="Priest M."/>
            <person name="Roberts A."/>
            <person name="Saif S."/>
            <person name="Shea T."/>
            <person name="Sisk P."/>
            <person name="Sykes S."/>
            <person name="Wortman J."/>
            <person name="Nusbaum C."/>
            <person name="Birren B."/>
        </authorList>
    </citation>
    <scope>NUCLEOTIDE SEQUENCE [LARGE SCALE GENOMIC DNA]</scope>
    <source>
        <strain evidence="4 5">ATCC 51263</strain>
    </source>
</reference>
<keyword evidence="3" id="KW-0859">Xylose metabolism</keyword>
<dbReference type="Pfam" id="PF00480">
    <property type="entry name" value="ROK"/>
    <property type="match status" value="1"/>
</dbReference>
<dbReference type="SUPFAM" id="SSF46785">
    <property type="entry name" value="Winged helix' DNA-binding domain"/>
    <property type="match status" value="1"/>
</dbReference>
<keyword evidence="5" id="KW-1185">Reference proteome</keyword>
<organism evidence="4 5">
    <name type="scientific">Enterococcus columbae DSM 7374 = ATCC 51263</name>
    <dbReference type="NCBI Taxonomy" id="1121865"/>
    <lineage>
        <taxon>Bacteria</taxon>
        <taxon>Bacillati</taxon>
        <taxon>Bacillota</taxon>
        <taxon>Bacilli</taxon>
        <taxon>Lactobacillales</taxon>
        <taxon>Enterococcaceae</taxon>
        <taxon>Enterococcus</taxon>
    </lineage>
</organism>
<dbReference type="PANTHER" id="PTHR18964:SF149">
    <property type="entry name" value="BIFUNCTIONAL UDP-N-ACETYLGLUCOSAMINE 2-EPIMERASE_N-ACETYLMANNOSAMINE KINASE"/>
    <property type="match status" value="1"/>
</dbReference>
<evidence type="ECO:0000256" key="3">
    <source>
        <dbReference type="ARBA" id="ARBA00022629"/>
    </source>
</evidence>
<dbReference type="InterPro" id="IPR036388">
    <property type="entry name" value="WH-like_DNA-bd_sf"/>
</dbReference>
<keyword evidence="3" id="KW-0119">Carbohydrate metabolism</keyword>
<dbReference type="InterPro" id="IPR043129">
    <property type="entry name" value="ATPase_NBD"/>
</dbReference>
<evidence type="ECO:0000313" key="4">
    <source>
        <dbReference type="EMBL" id="EOW80691.1"/>
    </source>
</evidence>
<dbReference type="EMBL" id="ASWJ01000008">
    <property type="protein sequence ID" value="EOW80691.1"/>
    <property type="molecule type" value="Genomic_DNA"/>
</dbReference>
<dbReference type="Proteomes" id="UP000014113">
    <property type="component" value="Unassembled WGS sequence"/>
</dbReference>
<evidence type="ECO:0000256" key="2">
    <source>
        <dbReference type="ARBA" id="ARBA00006479"/>
    </source>
</evidence>
<dbReference type="InterPro" id="IPR049874">
    <property type="entry name" value="ROK_cs"/>
</dbReference>
<accession>S1NKI9</accession>
<dbReference type="STRING" id="1121865.OMW_01250"/>
<dbReference type="RefSeq" id="WP_016183391.1">
    <property type="nucleotide sequence ID" value="NZ_JXKI01000025.1"/>
</dbReference>
<dbReference type="Gene3D" id="3.30.420.40">
    <property type="match status" value="2"/>
</dbReference>
<dbReference type="Gene3D" id="1.10.10.10">
    <property type="entry name" value="Winged helix-like DNA-binding domain superfamily/Winged helix DNA-binding domain"/>
    <property type="match status" value="1"/>
</dbReference>
<evidence type="ECO:0000256" key="1">
    <source>
        <dbReference type="ARBA" id="ARBA00002486"/>
    </source>
</evidence>
<dbReference type="InterPro" id="IPR036390">
    <property type="entry name" value="WH_DNA-bd_sf"/>
</dbReference>
<dbReference type="PANTHER" id="PTHR18964">
    <property type="entry name" value="ROK (REPRESSOR, ORF, KINASE) FAMILY"/>
    <property type="match status" value="1"/>
</dbReference>
<sequence length="388" mass="43071">MISSKYTIREQNQAKLLREIIQSQEISRADLAQVTGLNKASVSEIIKDLLEQHFIFETRIGNASTVGGRKPILLTFNKCAATVISIDLGPDYIEGMFAYIDGTVICSISKKEIFICQKNVLSLLREVIETMMKKQPVTPHGIVGIALAIHGIVFENEIRFTPYYDLDQMNLQQQLSELFHLPVYLENEANLAALGEYTFISQADNLLSISVHSGIGAGIVQDGVLITGKNGEAGEIGHSILYPDGKLCPCGNHGCLEQYASHQALYKKIKEQLNLDIVNSDIVQEFYRKQHPVIQDLIHENVHLLSIGINNAIMAFSPEVIVINSSIYRKIPGLIAAIKKNLPSRFAKENIIRNTLLDDKAILYGGFALVAQAFLNIQNLKLTLEQAQ</sequence>
<evidence type="ECO:0000313" key="5">
    <source>
        <dbReference type="Proteomes" id="UP000014113"/>
    </source>
</evidence>
<protein>
    <recommendedName>
        <fullName evidence="6">HTH marR-type domain-containing protein</fullName>
    </recommendedName>
</protein>
<dbReference type="PROSITE" id="PS01125">
    <property type="entry name" value="ROK"/>
    <property type="match status" value="1"/>
</dbReference>
<gene>
    <name evidence="4" type="ORF">I568_01869</name>
</gene>
<dbReference type="InterPro" id="IPR000600">
    <property type="entry name" value="ROK"/>
</dbReference>
<comment type="similarity">
    <text evidence="2">Belongs to the ROK (NagC/XylR) family.</text>
</comment>
<dbReference type="AlphaFoldDB" id="S1NKI9"/>
<name>S1NKI9_9ENTE</name>
<proteinExistence type="inferred from homology"/>
<evidence type="ECO:0008006" key="6">
    <source>
        <dbReference type="Google" id="ProtNLM"/>
    </source>
</evidence>
<dbReference type="GO" id="GO:0042732">
    <property type="term" value="P:D-xylose metabolic process"/>
    <property type="evidence" value="ECO:0007669"/>
    <property type="project" value="UniProtKB-KW"/>
</dbReference>
<dbReference type="Pfam" id="PF13412">
    <property type="entry name" value="HTH_24"/>
    <property type="match status" value="1"/>
</dbReference>
<comment type="caution">
    <text evidence="4">The sequence shown here is derived from an EMBL/GenBank/DDBJ whole genome shotgun (WGS) entry which is preliminary data.</text>
</comment>
<dbReference type="PATRIC" id="fig|1121865.3.peg.1221"/>
<dbReference type="CDD" id="cd24077">
    <property type="entry name" value="ASKHA_ATPase_ROK_SaXylR-like"/>
    <property type="match status" value="1"/>
</dbReference>
<dbReference type="SUPFAM" id="SSF53067">
    <property type="entry name" value="Actin-like ATPase domain"/>
    <property type="match status" value="1"/>
</dbReference>